<keyword evidence="2" id="KW-1185">Reference proteome</keyword>
<evidence type="ECO:0000313" key="2">
    <source>
        <dbReference type="Proteomes" id="UP000510621"/>
    </source>
</evidence>
<gene>
    <name evidence="1" type="ORF">HZT40_09125</name>
</gene>
<protein>
    <submittedName>
        <fullName evidence="1">Uncharacterized protein</fullName>
    </submittedName>
</protein>
<evidence type="ECO:0000313" key="1">
    <source>
        <dbReference type="EMBL" id="QLQ31726.1"/>
    </source>
</evidence>
<name>A0A7L6ARK0_9GAMM</name>
<dbReference type="AlphaFoldDB" id="A0A7L6ARK0"/>
<dbReference type="KEGG" id="this:HZT40_09125"/>
<reference evidence="1" key="1">
    <citation type="submission" date="2020-06" db="EMBL/GenBank/DDBJ databases">
        <title>Analysis procedures for assessing recovery of high quality, complete, closed genomes from Nanopore long read metagenome sequencing.</title>
        <authorList>
            <person name="Bessarab I."/>
            <person name="Arumugam K."/>
            <person name="Haryono M."/>
            <person name="Liu X."/>
            <person name="Roy S."/>
            <person name="Zuniga-Montanez R.E."/>
            <person name="Qiu G."/>
            <person name="Drautz-Moses D.I."/>
            <person name="Law Y.Y."/>
            <person name="Wuertz S."/>
            <person name="Lauro F.M."/>
            <person name="Huson D.H."/>
            <person name="Williams R.B."/>
        </authorList>
    </citation>
    <scope>NUCLEOTIDE SEQUENCE [LARGE SCALE GENOMIC DNA]</scope>
    <source>
        <strain evidence="1">SSD2</strain>
    </source>
</reference>
<proteinExistence type="predicted"/>
<sequence>MSGAIFQLETPINVIQAALAMSHSSPEALYPILRQVLDSSLRALDAMRRVLPKAEQERRFWSTSTRSSGSVGHFHRPAAVCRCRG</sequence>
<dbReference type="EMBL" id="CP059265">
    <property type="protein sequence ID" value="QLQ31726.1"/>
    <property type="molecule type" value="Genomic_DNA"/>
</dbReference>
<accession>A0A7L6ARK0</accession>
<organism evidence="1 2">
    <name type="scientific">Candidatus Thiothrix singaporensis</name>
    <dbReference type="NCBI Taxonomy" id="2799669"/>
    <lineage>
        <taxon>Bacteria</taxon>
        <taxon>Pseudomonadati</taxon>
        <taxon>Pseudomonadota</taxon>
        <taxon>Gammaproteobacteria</taxon>
        <taxon>Thiotrichales</taxon>
        <taxon>Thiotrichaceae</taxon>
        <taxon>Thiothrix</taxon>
    </lineage>
</organism>
<dbReference type="Proteomes" id="UP000510621">
    <property type="component" value="Chromosome"/>
</dbReference>